<dbReference type="GO" id="GO:0000287">
    <property type="term" value="F:magnesium ion binding"/>
    <property type="evidence" value="ECO:0007669"/>
    <property type="project" value="InterPro"/>
</dbReference>
<dbReference type="EMBL" id="CP006704">
    <property type="protein sequence ID" value="AIJ44737.1"/>
    <property type="molecule type" value="Genomic_DNA"/>
</dbReference>
<keyword evidence="1" id="KW-0808">Transferase</keyword>
<dbReference type="RefSeq" id="WP_051962104.1">
    <property type="nucleotide sequence ID" value="NZ_CP006704.1"/>
</dbReference>
<dbReference type="Pfam" id="PF01648">
    <property type="entry name" value="ACPS"/>
    <property type="match status" value="1"/>
</dbReference>
<evidence type="ECO:0000313" key="3">
    <source>
        <dbReference type="EMBL" id="AIJ44737.1"/>
    </source>
</evidence>
<evidence type="ECO:0000259" key="2">
    <source>
        <dbReference type="Pfam" id="PF01648"/>
    </source>
</evidence>
<proteinExistence type="predicted"/>
<dbReference type="InterPro" id="IPR037143">
    <property type="entry name" value="4-PPantetheinyl_Trfase_dom_sf"/>
</dbReference>
<reference evidence="3 4" key="1">
    <citation type="journal article" date="2014" name="Genome Announc.">
        <title>Complete Genome Sequence of Polychlorinated Biphenyl Degrader Comamonas testosteroni TK102 (NBRC 109938).</title>
        <authorList>
            <person name="Fukuda K."/>
            <person name="Hosoyama A."/>
            <person name="Tsuchikane K."/>
            <person name="Ohji S."/>
            <person name="Yamazoe A."/>
            <person name="Fujita N."/>
            <person name="Shintani M."/>
            <person name="Kimbara K."/>
        </authorList>
    </citation>
    <scope>NUCLEOTIDE SEQUENCE [LARGE SCALE GENOMIC DNA]</scope>
    <source>
        <strain evidence="3">TK102</strain>
    </source>
</reference>
<organism evidence="3 4">
    <name type="scientific">Comamonas testosteroni TK102</name>
    <dbReference type="NCBI Taxonomy" id="1392005"/>
    <lineage>
        <taxon>Bacteria</taxon>
        <taxon>Pseudomonadati</taxon>
        <taxon>Pseudomonadota</taxon>
        <taxon>Betaproteobacteria</taxon>
        <taxon>Burkholderiales</taxon>
        <taxon>Comamonadaceae</taxon>
        <taxon>Comamonas</taxon>
    </lineage>
</organism>
<dbReference type="KEGG" id="ctes:O987_02845"/>
<dbReference type="GO" id="GO:0008897">
    <property type="term" value="F:holo-[acyl-carrier-protein] synthase activity"/>
    <property type="evidence" value="ECO:0007669"/>
    <property type="project" value="InterPro"/>
</dbReference>
<evidence type="ECO:0000256" key="1">
    <source>
        <dbReference type="ARBA" id="ARBA00022679"/>
    </source>
</evidence>
<feature type="domain" description="4'-phosphopantetheinyl transferase" evidence="2">
    <location>
        <begin position="98"/>
        <end position="168"/>
    </location>
</feature>
<gene>
    <name evidence="3" type="ORF">O987_02845</name>
</gene>
<dbReference type="SUPFAM" id="SSF56214">
    <property type="entry name" value="4'-phosphopantetheinyl transferase"/>
    <property type="match status" value="2"/>
</dbReference>
<dbReference type="HOGENOM" id="CLU_115846_0_0_4"/>
<dbReference type="Proteomes" id="UP000028782">
    <property type="component" value="Chromosome"/>
</dbReference>
<dbReference type="Gene3D" id="3.90.470.20">
    <property type="entry name" value="4'-phosphopantetheinyl transferase domain"/>
    <property type="match status" value="1"/>
</dbReference>
<dbReference type="InterPro" id="IPR008278">
    <property type="entry name" value="4-PPantetheinyl_Trfase_dom"/>
</dbReference>
<sequence>MQIRPCLLAGERRAGAPQLRLVQGLDATDRDRARGQARVALRTCLAPELGCTEAELEVSNLRNQAPRLLLRGKPLAAPHCSISHAPGLALLAWHDLGAVGVDIQAVDATAPCRELEDVARLFLRPEAARKLLDIAPDTLFFEAFASAWTQHEARLKCAGLGLAEWSGSLQARLTGMNCAPLKPAAGYAGAVAWYGTAGSGGVR</sequence>
<accession>A0A076PMY3</accession>
<name>A0A076PMY3_COMTE</name>
<dbReference type="AlphaFoldDB" id="A0A076PMY3"/>
<protein>
    <recommendedName>
        <fullName evidence="2">4'-phosphopantetheinyl transferase domain-containing protein</fullName>
    </recommendedName>
</protein>
<evidence type="ECO:0000313" key="4">
    <source>
        <dbReference type="Proteomes" id="UP000028782"/>
    </source>
</evidence>